<evidence type="ECO:0000313" key="1">
    <source>
        <dbReference type="EnsemblPlants" id="PAC:32973880.CDS.1"/>
    </source>
</evidence>
<proteinExistence type="predicted"/>
<reference evidence="1 2" key="2">
    <citation type="journal article" date="2018" name="Plant J.">
        <title>The Physcomitrella patens chromosome-scale assembly reveals moss genome structure and evolution.</title>
        <authorList>
            <person name="Lang D."/>
            <person name="Ullrich K.K."/>
            <person name="Murat F."/>
            <person name="Fuchs J."/>
            <person name="Jenkins J."/>
            <person name="Haas F.B."/>
            <person name="Piednoel M."/>
            <person name="Gundlach H."/>
            <person name="Van Bel M."/>
            <person name="Meyberg R."/>
            <person name="Vives C."/>
            <person name="Morata J."/>
            <person name="Symeonidi A."/>
            <person name="Hiss M."/>
            <person name="Muchero W."/>
            <person name="Kamisugi Y."/>
            <person name="Saleh O."/>
            <person name="Blanc G."/>
            <person name="Decker E.L."/>
            <person name="van Gessel N."/>
            <person name="Grimwood J."/>
            <person name="Hayes R.D."/>
            <person name="Graham S.W."/>
            <person name="Gunter L.E."/>
            <person name="McDaniel S.F."/>
            <person name="Hoernstein S.N.W."/>
            <person name="Larsson A."/>
            <person name="Li F.W."/>
            <person name="Perroud P.F."/>
            <person name="Phillips J."/>
            <person name="Ranjan P."/>
            <person name="Rokshar D.S."/>
            <person name="Rothfels C.J."/>
            <person name="Schneider L."/>
            <person name="Shu S."/>
            <person name="Stevenson D.W."/>
            <person name="Thummler F."/>
            <person name="Tillich M."/>
            <person name="Villarreal Aguilar J.C."/>
            <person name="Widiez T."/>
            <person name="Wong G.K."/>
            <person name="Wymore A."/>
            <person name="Zhang Y."/>
            <person name="Zimmer A.D."/>
            <person name="Quatrano R.S."/>
            <person name="Mayer K.F.X."/>
            <person name="Goodstein D."/>
            <person name="Casacuberta J.M."/>
            <person name="Vandepoele K."/>
            <person name="Reski R."/>
            <person name="Cuming A.C."/>
            <person name="Tuskan G.A."/>
            <person name="Maumus F."/>
            <person name="Salse J."/>
            <person name="Schmutz J."/>
            <person name="Rensing S.A."/>
        </authorList>
    </citation>
    <scope>NUCLEOTIDE SEQUENCE [LARGE SCALE GENOMIC DNA]</scope>
    <source>
        <strain evidence="1 2">cv. Gransden 2004</strain>
    </source>
</reference>
<dbReference type="AlphaFoldDB" id="A0A7I3ZRK1"/>
<dbReference type="EMBL" id="ABEU02000012">
    <property type="status" value="NOT_ANNOTATED_CDS"/>
    <property type="molecule type" value="Genomic_DNA"/>
</dbReference>
<dbReference type="Proteomes" id="UP000006727">
    <property type="component" value="Chromosome 12"/>
</dbReference>
<reference evidence="1 2" key="1">
    <citation type="journal article" date="2008" name="Science">
        <title>The Physcomitrella genome reveals evolutionary insights into the conquest of land by plants.</title>
        <authorList>
            <person name="Rensing S."/>
            <person name="Lang D."/>
            <person name="Zimmer A."/>
            <person name="Terry A."/>
            <person name="Salamov A."/>
            <person name="Shapiro H."/>
            <person name="Nishiyama T."/>
            <person name="Perroud P.-F."/>
            <person name="Lindquist E."/>
            <person name="Kamisugi Y."/>
            <person name="Tanahashi T."/>
            <person name="Sakakibara K."/>
            <person name="Fujita T."/>
            <person name="Oishi K."/>
            <person name="Shin-I T."/>
            <person name="Kuroki Y."/>
            <person name="Toyoda A."/>
            <person name="Suzuki Y."/>
            <person name="Hashimoto A."/>
            <person name="Yamaguchi K."/>
            <person name="Sugano A."/>
            <person name="Kohara Y."/>
            <person name="Fujiyama A."/>
            <person name="Anterola A."/>
            <person name="Aoki S."/>
            <person name="Ashton N."/>
            <person name="Barbazuk W.B."/>
            <person name="Barker E."/>
            <person name="Bennetzen J."/>
            <person name="Bezanilla M."/>
            <person name="Blankenship R."/>
            <person name="Cho S.H."/>
            <person name="Dutcher S."/>
            <person name="Estelle M."/>
            <person name="Fawcett J.A."/>
            <person name="Gundlach H."/>
            <person name="Hanada K."/>
            <person name="Heyl A."/>
            <person name="Hicks K.A."/>
            <person name="Hugh J."/>
            <person name="Lohr M."/>
            <person name="Mayer K."/>
            <person name="Melkozernov A."/>
            <person name="Murata T."/>
            <person name="Nelson D."/>
            <person name="Pils B."/>
            <person name="Prigge M."/>
            <person name="Reiss B."/>
            <person name="Renner T."/>
            <person name="Rombauts S."/>
            <person name="Rushton P."/>
            <person name="Sanderfoot A."/>
            <person name="Schween G."/>
            <person name="Shiu S.-H."/>
            <person name="Stueber K."/>
            <person name="Theodoulou F.L."/>
            <person name="Tu H."/>
            <person name="Van de Peer Y."/>
            <person name="Verrier P.J."/>
            <person name="Waters E."/>
            <person name="Wood A."/>
            <person name="Yang L."/>
            <person name="Cove D."/>
            <person name="Cuming A."/>
            <person name="Hasebe M."/>
            <person name="Lucas S."/>
            <person name="Mishler D.B."/>
            <person name="Reski R."/>
            <person name="Grigoriev I."/>
            <person name="Quatrano R.S."/>
            <person name="Boore J.L."/>
        </authorList>
    </citation>
    <scope>NUCLEOTIDE SEQUENCE [LARGE SCALE GENOMIC DNA]</scope>
    <source>
        <strain evidence="1 2">cv. Gransden 2004</strain>
    </source>
</reference>
<reference evidence="1" key="3">
    <citation type="submission" date="2020-12" db="UniProtKB">
        <authorList>
            <consortium name="EnsemblPlants"/>
        </authorList>
    </citation>
    <scope>IDENTIFICATION</scope>
</reference>
<dbReference type="EnsemblPlants" id="Pp3c12_1730V3.2">
    <property type="protein sequence ID" value="PAC:32973880.CDS.1"/>
    <property type="gene ID" value="Pp3c12_1730"/>
</dbReference>
<protein>
    <submittedName>
        <fullName evidence="1">Uncharacterized protein</fullName>
    </submittedName>
</protein>
<dbReference type="Gramene" id="Pp3c12_1730V3.2">
    <property type="protein sequence ID" value="PAC:32973880.CDS.1"/>
    <property type="gene ID" value="Pp3c12_1730"/>
</dbReference>
<keyword evidence="2" id="KW-1185">Reference proteome</keyword>
<name>A0A7I3ZRK1_PHYPA</name>
<sequence>MVSIMGGVVVVSTTLQGVSVFPNSGAQSERVLLSTTHFFWSAATTSSMTCTVQNGKASDIYLTVTPCCDFHPDESSPLLSLNPISAQEFIPSLKRRIVQGGGSKAKVILPRDPRIKFDAKEES</sequence>
<accession>A0A7I3ZRK1</accession>
<evidence type="ECO:0000313" key="2">
    <source>
        <dbReference type="Proteomes" id="UP000006727"/>
    </source>
</evidence>
<organism evidence="1 2">
    <name type="scientific">Physcomitrium patens</name>
    <name type="common">Spreading-leaved earth moss</name>
    <name type="synonym">Physcomitrella patens</name>
    <dbReference type="NCBI Taxonomy" id="3218"/>
    <lineage>
        <taxon>Eukaryota</taxon>
        <taxon>Viridiplantae</taxon>
        <taxon>Streptophyta</taxon>
        <taxon>Embryophyta</taxon>
        <taxon>Bryophyta</taxon>
        <taxon>Bryophytina</taxon>
        <taxon>Bryopsida</taxon>
        <taxon>Funariidae</taxon>
        <taxon>Funariales</taxon>
        <taxon>Funariaceae</taxon>
        <taxon>Physcomitrium</taxon>
    </lineage>
</organism>